<evidence type="ECO:0000256" key="4">
    <source>
        <dbReference type="ARBA" id="ARBA00023136"/>
    </source>
</evidence>
<dbReference type="EMBL" id="LAVO01000001">
    <property type="protein sequence ID" value="KOS12211.1"/>
    <property type="molecule type" value="Genomic_DNA"/>
</dbReference>
<gene>
    <name evidence="8" type="ORF">XI38_02190</name>
</gene>
<dbReference type="InterPro" id="IPR036259">
    <property type="entry name" value="MFS_trans_sf"/>
</dbReference>
<dbReference type="Proteomes" id="UP000037737">
    <property type="component" value="Unassembled WGS sequence"/>
</dbReference>
<protein>
    <submittedName>
        <fullName evidence="8">MFS transporter permease</fullName>
    </submittedName>
</protein>
<keyword evidence="3 6" id="KW-1133">Transmembrane helix</keyword>
<dbReference type="PATRIC" id="fig|84292.3.peg.456"/>
<evidence type="ECO:0000313" key="9">
    <source>
        <dbReference type="Proteomes" id="UP000037737"/>
    </source>
</evidence>
<feature type="transmembrane region" description="Helical" evidence="6">
    <location>
        <begin position="376"/>
        <end position="396"/>
    </location>
</feature>
<evidence type="ECO:0000256" key="1">
    <source>
        <dbReference type="ARBA" id="ARBA00004651"/>
    </source>
</evidence>
<dbReference type="Gene3D" id="1.20.1250.20">
    <property type="entry name" value="MFS general substrate transporter like domains"/>
    <property type="match status" value="2"/>
</dbReference>
<feature type="transmembrane region" description="Helical" evidence="6">
    <location>
        <begin position="53"/>
        <end position="78"/>
    </location>
</feature>
<feature type="transmembrane region" description="Helical" evidence="6">
    <location>
        <begin position="318"/>
        <end position="336"/>
    </location>
</feature>
<keyword evidence="4 6" id="KW-0472">Membrane</keyword>
<dbReference type="InterPro" id="IPR051788">
    <property type="entry name" value="MFS_Transporter"/>
</dbReference>
<feature type="transmembrane region" description="Helical" evidence="6">
    <location>
        <begin position="85"/>
        <end position="106"/>
    </location>
</feature>
<dbReference type="InterPro" id="IPR011701">
    <property type="entry name" value="MFS"/>
</dbReference>
<feature type="transmembrane region" description="Helical" evidence="6">
    <location>
        <begin position="262"/>
        <end position="282"/>
    </location>
</feature>
<sequence>MRYHAPVDQTLTRSQLVRWRTAIFTIFFVVGLGFASWASRLPAVKQALDTDDFGIGILLLVMGAASIVGLSLANLIVARWGARRGMVATISCFSAGLILVGLAVQVAQSFELAAAALVLVGLGMSATDVMMNVEAAAVEQSFGRTLMPLFHAFFSFGTVAGAGAGIAMAAWQVGVQWHLGLAGILALVAGIVALGFVPKRDEVLDGDAPTPTRRERFAELAAVWKTPRTYAIGVIMLGMAFAEGSANDWLTIAMVDGHGETEAFGAVALTVFSVAMTVFRVIGGPLVDRFGRVWTLRILAVTAGVGLVVFILAPSLPIALVGVALWGAGASLGFPLGMSAAADDPKRAAASVSAAATIGYLAFLCGPPVLGWISHQIGILPTLWIIVALIAMSGFASGAAKPLATSTVGGGHRTPASGDRTGDRDEVPARD</sequence>
<dbReference type="InterPro" id="IPR020846">
    <property type="entry name" value="MFS_dom"/>
</dbReference>
<reference evidence="8" key="1">
    <citation type="submission" date="2015-04" db="EMBL/GenBank/DDBJ databases">
        <title>Complete genome sequence of Microbacterium chocolatum SIT 101, a bacterium enantioselectively hydrolyzing mesomeric diesters.</title>
        <authorList>
            <person name="Li X."/>
            <person name="Xu Y."/>
        </authorList>
    </citation>
    <scope>NUCLEOTIDE SEQUENCE [LARGE SCALE GENOMIC DNA]</scope>
    <source>
        <strain evidence="8">SIT 101</strain>
    </source>
</reference>
<feature type="transmembrane region" description="Helical" evidence="6">
    <location>
        <begin position="21"/>
        <end position="41"/>
    </location>
</feature>
<evidence type="ECO:0000259" key="7">
    <source>
        <dbReference type="PROSITE" id="PS50850"/>
    </source>
</evidence>
<dbReference type="CDD" id="cd17393">
    <property type="entry name" value="MFS_MosC_like"/>
    <property type="match status" value="1"/>
</dbReference>
<dbReference type="AlphaFoldDB" id="A0A0M8MRJ5"/>
<accession>A0A0M8MRJ5</accession>
<evidence type="ECO:0000313" key="8">
    <source>
        <dbReference type="EMBL" id="KOS12211.1"/>
    </source>
</evidence>
<dbReference type="PROSITE" id="PS50850">
    <property type="entry name" value="MFS"/>
    <property type="match status" value="1"/>
</dbReference>
<evidence type="ECO:0000256" key="2">
    <source>
        <dbReference type="ARBA" id="ARBA00022692"/>
    </source>
</evidence>
<feature type="transmembrane region" description="Helical" evidence="6">
    <location>
        <begin position="348"/>
        <end position="370"/>
    </location>
</feature>
<dbReference type="GO" id="GO:0022857">
    <property type="term" value="F:transmembrane transporter activity"/>
    <property type="evidence" value="ECO:0007669"/>
    <property type="project" value="InterPro"/>
</dbReference>
<dbReference type="PANTHER" id="PTHR23514:SF13">
    <property type="entry name" value="INNER MEMBRANE PROTEIN YBJJ"/>
    <property type="match status" value="1"/>
</dbReference>
<organism evidence="8 9">
    <name type="scientific">Microbacterium aurantiacum</name>
    <dbReference type="NCBI Taxonomy" id="162393"/>
    <lineage>
        <taxon>Bacteria</taxon>
        <taxon>Bacillati</taxon>
        <taxon>Actinomycetota</taxon>
        <taxon>Actinomycetes</taxon>
        <taxon>Micrococcales</taxon>
        <taxon>Microbacteriaceae</taxon>
        <taxon>Microbacterium</taxon>
    </lineage>
</organism>
<evidence type="ECO:0000256" key="6">
    <source>
        <dbReference type="SAM" id="Phobius"/>
    </source>
</evidence>
<feature type="transmembrane region" description="Helical" evidence="6">
    <location>
        <begin position="149"/>
        <end position="171"/>
    </location>
</feature>
<dbReference type="SUPFAM" id="SSF103473">
    <property type="entry name" value="MFS general substrate transporter"/>
    <property type="match status" value="1"/>
</dbReference>
<keyword evidence="2 6" id="KW-0812">Transmembrane</keyword>
<dbReference type="GO" id="GO:0005886">
    <property type="term" value="C:plasma membrane"/>
    <property type="evidence" value="ECO:0007669"/>
    <property type="project" value="UniProtKB-SubCell"/>
</dbReference>
<proteinExistence type="predicted"/>
<comment type="subcellular location">
    <subcellularLocation>
        <location evidence="1">Cell membrane</location>
        <topology evidence="1">Multi-pass membrane protein</topology>
    </subcellularLocation>
</comment>
<feature type="transmembrane region" description="Helical" evidence="6">
    <location>
        <begin position="177"/>
        <end position="197"/>
    </location>
</feature>
<feature type="region of interest" description="Disordered" evidence="5">
    <location>
        <begin position="403"/>
        <end position="431"/>
    </location>
</feature>
<feature type="transmembrane region" description="Helical" evidence="6">
    <location>
        <begin position="217"/>
        <end position="242"/>
    </location>
</feature>
<comment type="caution">
    <text evidence="8">The sequence shown here is derived from an EMBL/GenBank/DDBJ whole genome shotgun (WGS) entry which is preliminary data.</text>
</comment>
<keyword evidence="9" id="KW-1185">Reference proteome</keyword>
<feature type="compositionally biased region" description="Basic and acidic residues" evidence="5">
    <location>
        <begin position="420"/>
        <end position="431"/>
    </location>
</feature>
<evidence type="ECO:0000256" key="3">
    <source>
        <dbReference type="ARBA" id="ARBA00022989"/>
    </source>
</evidence>
<dbReference type="PANTHER" id="PTHR23514">
    <property type="entry name" value="BYPASS OF STOP CODON PROTEIN 6"/>
    <property type="match status" value="1"/>
</dbReference>
<dbReference type="Pfam" id="PF07690">
    <property type="entry name" value="MFS_1"/>
    <property type="match status" value="1"/>
</dbReference>
<name>A0A0M8MRJ5_9MICO</name>
<feature type="domain" description="Major facilitator superfamily (MFS) profile" evidence="7">
    <location>
        <begin position="19"/>
        <end position="405"/>
    </location>
</feature>
<evidence type="ECO:0000256" key="5">
    <source>
        <dbReference type="SAM" id="MobiDB-lite"/>
    </source>
</evidence>
<feature type="transmembrane region" description="Helical" evidence="6">
    <location>
        <begin position="294"/>
        <end position="312"/>
    </location>
</feature>
<feature type="transmembrane region" description="Helical" evidence="6">
    <location>
        <begin position="112"/>
        <end position="137"/>
    </location>
</feature>